<gene>
    <name evidence="1" type="ORF">UFOVP660_15</name>
</gene>
<name>A0A6J5NEI9_9CAUD</name>
<accession>A0A6J5NEI9</accession>
<reference evidence="1" key="1">
    <citation type="submission" date="2020-04" db="EMBL/GenBank/DDBJ databases">
        <authorList>
            <person name="Chiriac C."/>
            <person name="Salcher M."/>
            <person name="Ghai R."/>
            <person name="Kavagutti S V."/>
        </authorList>
    </citation>
    <scope>NUCLEOTIDE SEQUENCE</scope>
</reference>
<proteinExistence type="predicted"/>
<organism evidence="1">
    <name type="scientific">uncultured Caudovirales phage</name>
    <dbReference type="NCBI Taxonomy" id="2100421"/>
    <lineage>
        <taxon>Viruses</taxon>
        <taxon>Duplodnaviria</taxon>
        <taxon>Heunggongvirae</taxon>
        <taxon>Uroviricota</taxon>
        <taxon>Caudoviricetes</taxon>
        <taxon>Peduoviridae</taxon>
        <taxon>Maltschvirus</taxon>
        <taxon>Maltschvirus maltsch</taxon>
    </lineage>
</organism>
<dbReference type="EMBL" id="LR796627">
    <property type="protein sequence ID" value="CAB4155605.1"/>
    <property type="molecule type" value="Genomic_DNA"/>
</dbReference>
<evidence type="ECO:0000313" key="1">
    <source>
        <dbReference type="EMBL" id="CAB4155605.1"/>
    </source>
</evidence>
<protein>
    <submittedName>
        <fullName evidence="1">Uncharacterized protein</fullName>
    </submittedName>
</protein>
<sequence>MKIYGVSTTRNGAITNMNYDNISATGVDAETGIQYHRWFPVPIPTGTNSMFNAITTSQVDAVVTPWAGSNEDNTDSLVQERMILIHNDSPVARNNVKIFISDQQLTGGVVELTPWNMLSLEIIKPYDQIITNTTVPTDYRVDKVYFDAYYPSSGLGNSTEINKEINTSLGPWGWYAAALRLYVVKDQAVEEDFCIIATESS</sequence>